<evidence type="ECO:0000256" key="22">
    <source>
        <dbReference type="ARBA" id="ARBA00032743"/>
    </source>
</evidence>
<evidence type="ECO:0000313" key="25">
    <source>
        <dbReference type="EMBL" id="NYJ24395.1"/>
    </source>
</evidence>
<sequence length="234" mass="25114">MAVVIVAIPWLFMSLLVGAAACVPLYGGNLRRFLRSSLFVKVVMWIPLFVVFVAAVAGGFTTGLLLGVGLASVGAVEWFRRDRARRTWWYLALFAASCAAWPISTANLAPALWMTYCLSSVFSDVMAFFFGRYLGRHRLPDWINRGKSWEGVFGQLIGGVLGVLHLGMIFGTEPPLLAGLVIGAASAAGDLVNSVAKRIVGVEDWGSTIPGHGGVIDRFCSLNVALTAAVLLPR</sequence>
<evidence type="ECO:0000256" key="5">
    <source>
        <dbReference type="ARBA" id="ARBA00010185"/>
    </source>
</evidence>
<comment type="pathway">
    <text evidence="4">Lipid metabolism.</text>
</comment>
<evidence type="ECO:0000256" key="4">
    <source>
        <dbReference type="ARBA" id="ARBA00005189"/>
    </source>
</evidence>
<dbReference type="PANTHER" id="PTHR46382">
    <property type="entry name" value="PHOSPHATIDATE CYTIDYLYLTRANSFERASE"/>
    <property type="match status" value="1"/>
</dbReference>
<evidence type="ECO:0000256" key="23">
    <source>
        <dbReference type="ARBA" id="ARBA00033406"/>
    </source>
</evidence>
<gene>
    <name evidence="25" type="ORF">HNR13_002682</name>
</gene>
<keyword evidence="15 24" id="KW-0472">Membrane</keyword>
<evidence type="ECO:0000256" key="12">
    <source>
        <dbReference type="ARBA" id="ARBA00022695"/>
    </source>
</evidence>
<evidence type="ECO:0000256" key="11">
    <source>
        <dbReference type="ARBA" id="ARBA00022692"/>
    </source>
</evidence>
<proteinExistence type="inferred from homology"/>
<dbReference type="Proteomes" id="UP000578352">
    <property type="component" value="Unassembled WGS sequence"/>
</dbReference>
<keyword evidence="12" id="KW-0548">Nucleotidyltransferase</keyword>
<evidence type="ECO:0000256" key="16">
    <source>
        <dbReference type="ARBA" id="ARBA00023209"/>
    </source>
</evidence>
<dbReference type="AlphaFoldDB" id="A0A853D0W2"/>
<evidence type="ECO:0000256" key="13">
    <source>
        <dbReference type="ARBA" id="ARBA00022989"/>
    </source>
</evidence>
<evidence type="ECO:0000256" key="10">
    <source>
        <dbReference type="ARBA" id="ARBA00022679"/>
    </source>
</evidence>
<feature type="transmembrane region" description="Helical" evidence="24">
    <location>
        <begin position="152"/>
        <end position="170"/>
    </location>
</feature>
<feature type="transmembrane region" description="Helical" evidence="24">
    <location>
        <begin position="6"/>
        <end position="26"/>
    </location>
</feature>
<evidence type="ECO:0000256" key="15">
    <source>
        <dbReference type="ARBA" id="ARBA00023136"/>
    </source>
</evidence>
<keyword evidence="10" id="KW-0808">Transferase</keyword>
<evidence type="ECO:0000256" key="20">
    <source>
        <dbReference type="ARBA" id="ARBA00032253"/>
    </source>
</evidence>
<feature type="transmembrane region" description="Helical" evidence="24">
    <location>
        <begin position="110"/>
        <end position="131"/>
    </location>
</feature>
<dbReference type="EMBL" id="JACCFL010000001">
    <property type="protein sequence ID" value="NYJ24395.1"/>
    <property type="molecule type" value="Genomic_DNA"/>
</dbReference>
<comment type="pathway">
    <text evidence="3">Phospholipid metabolism; CDP-diacylglycerol biosynthesis; CDP-diacylglycerol from sn-glycerol 3-phosphate: step 3/3.</text>
</comment>
<organism evidence="25 26">
    <name type="scientific">Leifsonia shinshuensis</name>
    <dbReference type="NCBI Taxonomy" id="150026"/>
    <lineage>
        <taxon>Bacteria</taxon>
        <taxon>Bacillati</taxon>
        <taxon>Actinomycetota</taxon>
        <taxon>Actinomycetes</taxon>
        <taxon>Micrococcales</taxon>
        <taxon>Microbacteriaceae</taxon>
        <taxon>Leifsonia</taxon>
    </lineage>
</organism>
<evidence type="ECO:0000256" key="1">
    <source>
        <dbReference type="ARBA" id="ARBA00001698"/>
    </source>
</evidence>
<feature type="transmembrane region" description="Helical" evidence="24">
    <location>
        <begin position="63"/>
        <end position="80"/>
    </location>
</feature>
<evidence type="ECO:0000313" key="26">
    <source>
        <dbReference type="Proteomes" id="UP000578352"/>
    </source>
</evidence>
<evidence type="ECO:0000256" key="3">
    <source>
        <dbReference type="ARBA" id="ARBA00005119"/>
    </source>
</evidence>
<keyword evidence="16" id="KW-0594">Phospholipid biosynthesis</keyword>
<keyword evidence="8" id="KW-1003">Cell membrane</keyword>
<evidence type="ECO:0000256" key="14">
    <source>
        <dbReference type="ARBA" id="ARBA00023098"/>
    </source>
</evidence>
<evidence type="ECO:0000256" key="24">
    <source>
        <dbReference type="SAM" id="Phobius"/>
    </source>
</evidence>
<protein>
    <recommendedName>
        <fullName evidence="7">Phosphatidate cytidylyltransferase</fullName>
        <ecNumber evidence="6">2.7.7.41</ecNumber>
    </recommendedName>
    <alternativeName>
        <fullName evidence="20">CDP-DAG synthase</fullName>
    </alternativeName>
    <alternativeName>
        <fullName evidence="22">CDP-DG synthase</fullName>
    </alternativeName>
    <alternativeName>
        <fullName evidence="18">CDP-diacylglycerol synthase</fullName>
    </alternativeName>
    <alternativeName>
        <fullName evidence="21">CDP-diglyceride pyrophosphorylase</fullName>
    </alternativeName>
    <alternativeName>
        <fullName evidence="23">CDP-diglyceride synthase</fullName>
    </alternativeName>
    <alternativeName>
        <fullName evidence="19">CTP:phosphatidate cytidylyltransferase</fullName>
    </alternativeName>
</protein>
<dbReference type="Pfam" id="PF01148">
    <property type="entry name" value="CTP_transf_1"/>
    <property type="match status" value="1"/>
</dbReference>
<accession>A0A853D0W2</accession>
<dbReference type="GO" id="GO:0004605">
    <property type="term" value="F:phosphatidate cytidylyltransferase activity"/>
    <property type="evidence" value="ECO:0007669"/>
    <property type="project" value="UniProtKB-EC"/>
</dbReference>
<evidence type="ECO:0000256" key="18">
    <source>
        <dbReference type="ARBA" id="ARBA00029893"/>
    </source>
</evidence>
<comment type="caution">
    <text evidence="25">The sequence shown here is derived from an EMBL/GenBank/DDBJ whole genome shotgun (WGS) entry which is preliminary data.</text>
</comment>
<comment type="similarity">
    <text evidence="5">Belongs to the CDS family.</text>
</comment>
<comment type="catalytic activity">
    <reaction evidence="1">
        <text>a 1,2-diacyl-sn-glycero-3-phosphate + CTP + H(+) = a CDP-1,2-diacyl-sn-glycerol + diphosphate</text>
        <dbReference type="Rhea" id="RHEA:16229"/>
        <dbReference type="ChEBI" id="CHEBI:15378"/>
        <dbReference type="ChEBI" id="CHEBI:33019"/>
        <dbReference type="ChEBI" id="CHEBI:37563"/>
        <dbReference type="ChEBI" id="CHEBI:58332"/>
        <dbReference type="ChEBI" id="CHEBI:58608"/>
        <dbReference type="EC" id="2.7.7.41"/>
    </reaction>
</comment>
<keyword evidence="9" id="KW-0444">Lipid biosynthesis</keyword>
<comment type="subcellular location">
    <subcellularLocation>
        <location evidence="2">Cell membrane</location>
        <topology evidence="2">Multi-pass membrane protein</topology>
    </subcellularLocation>
</comment>
<evidence type="ECO:0000256" key="17">
    <source>
        <dbReference type="ARBA" id="ARBA00023264"/>
    </source>
</evidence>
<name>A0A853D0W2_9MICO</name>
<dbReference type="PANTHER" id="PTHR46382:SF1">
    <property type="entry name" value="PHOSPHATIDATE CYTIDYLYLTRANSFERASE"/>
    <property type="match status" value="1"/>
</dbReference>
<keyword evidence="14" id="KW-0443">Lipid metabolism</keyword>
<dbReference type="GO" id="GO:0005886">
    <property type="term" value="C:plasma membrane"/>
    <property type="evidence" value="ECO:0007669"/>
    <property type="project" value="UniProtKB-SubCell"/>
</dbReference>
<feature type="transmembrane region" description="Helical" evidence="24">
    <location>
        <begin position="87"/>
        <end position="104"/>
    </location>
</feature>
<evidence type="ECO:0000256" key="19">
    <source>
        <dbReference type="ARBA" id="ARBA00031825"/>
    </source>
</evidence>
<dbReference type="GO" id="GO:0016024">
    <property type="term" value="P:CDP-diacylglycerol biosynthetic process"/>
    <property type="evidence" value="ECO:0007669"/>
    <property type="project" value="TreeGrafter"/>
</dbReference>
<evidence type="ECO:0000256" key="6">
    <source>
        <dbReference type="ARBA" id="ARBA00012487"/>
    </source>
</evidence>
<evidence type="ECO:0000256" key="9">
    <source>
        <dbReference type="ARBA" id="ARBA00022516"/>
    </source>
</evidence>
<reference evidence="25 26" key="1">
    <citation type="submission" date="2020-07" db="EMBL/GenBank/DDBJ databases">
        <title>Sequencing the genomes of 1000 actinobacteria strains.</title>
        <authorList>
            <person name="Klenk H.-P."/>
        </authorList>
    </citation>
    <scope>NUCLEOTIDE SEQUENCE [LARGE SCALE GENOMIC DNA]</scope>
    <source>
        <strain evidence="25 26">DSM 15165</strain>
    </source>
</reference>
<keyword evidence="17" id="KW-1208">Phospholipid metabolism</keyword>
<keyword evidence="13 24" id="KW-1133">Transmembrane helix</keyword>
<keyword evidence="11 24" id="KW-0812">Transmembrane</keyword>
<evidence type="ECO:0000256" key="2">
    <source>
        <dbReference type="ARBA" id="ARBA00004651"/>
    </source>
</evidence>
<evidence type="ECO:0000256" key="8">
    <source>
        <dbReference type="ARBA" id="ARBA00022475"/>
    </source>
</evidence>
<dbReference type="RefSeq" id="WP_179606497.1">
    <property type="nucleotide sequence ID" value="NZ_BAABEH010000001.1"/>
</dbReference>
<evidence type="ECO:0000256" key="21">
    <source>
        <dbReference type="ARBA" id="ARBA00032396"/>
    </source>
</evidence>
<evidence type="ECO:0000256" key="7">
    <source>
        <dbReference type="ARBA" id="ARBA00019373"/>
    </source>
</evidence>
<dbReference type="EC" id="2.7.7.41" evidence="6"/>